<evidence type="ECO:0000313" key="3">
    <source>
        <dbReference type="Proteomes" id="UP000535491"/>
    </source>
</evidence>
<organism evidence="2 3">
    <name type="scientific">Paenactinomyces guangxiensis</name>
    <dbReference type="NCBI Taxonomy" id="1490290"/>
    <lineage>
        <taxon>Bacteria</taxon>
        <taxon>Bacillati</taxon>
        <taxon>Bacillota</taxon>
        <taxon>Bacilli</taxon>
        <taxon>Bacillales</taxon>
        <taxon>Thermoactinomycetaceae</taxon>
        <taxon>Paenactinomyces</taxon>
    </lineage>
</organism>
<keyword evidence="1" id="KW-0472">Membrane</keyword>
<reference evidence="2 3" key="1">
    <citation type="submission" date="2020-07" db="EMBL/GenBank/DDBJ databases">
        <authorList>
            <person name="Feng H."/>
        </authorList>
    </citation>
    <scope>NUCLEOTIDE SEQUENCE [LARGE SCALE GENOMIC DNA]</scope>
    <source>
        <strain evidence="3">s-10</strain>
    </source>
</reference>
<dbReference type="EMBL" id="JACEIQ010000001">
    <property type="protein sequence ID" value="MBA4493071.1"/>
    <property type="molecule type" value="Genomic_DNA"/>
</dbReference>
<accession>A0A7W1WND0</accession>
<feature type="transmembrane region" description="Helical" evidence="1">
    <location>
        <begin position="85"/>
        <end position="112"/>
    </location>
</feature>
<evidence type="ECO:0000256" key="1">
    <source>
        <dbReference type="SAM" id="Phobius"/>
    </source>
</evidence>
<dbReference type="Proteomes" id="UP000535491">
    <property type="component" value="Unassembled WGS sequence"/>
</dbReference>
<name>A0A7W1WND0_9BACL</name>
<comment type="caution">
    <text evidence="2">The sequence shown here is derived from an EMBL/GenBank/DDBJ whole genome shotgun (WGS) entry which is preliminary data.</text>
</comment>
<keyword evidence="1" id="KW-1133">Transmembrane helix</keyword>
<protein>
    <submittedName>
        <fullName evidence="2">Ribonuclease G</fullName>
    </submittedName>
</protein>
<keyword evidence="3" id="KW-1185">Reference proteome</keyword>
<evidence type="ECO:0000313" key="2">
    <source>
        <dbReference type="EMBL" id="MBA4493071.1"/>
    </source>
</evidence>
<dbReference type="RefSeq" id="WP_181750284.1">
    <property type="nucleotide sequence ID" value="NZ_JACEIQ010000001.1"/>
</dbReference>
<dbReference type="AlphaFoldDB" id="A0A7W1WND0"/>
<proteinExistence type="predicted"/>
<feature type="transmembrane region" description="Helical" evidence="1">
    <location>
        <begin position="40"/>
        <end position="61"/>
    </location>
</feature>
<keyword evidence="1" id="KW-0812">Transmembrane</keyword>
<gene>
    <name evidence="2" type="ORF">H1191_01920</name>
</gene>
<sequence length="122" mass="13942">MNTEFAPHQHSSFDEVPAEVKKWNWGAFFLGWIWGIGNSVWISLLTLIPVVNIVMMFVLGAKGSEWAWKAKQWESVAHFKRVQRIWGWVGFAIFIVGIIFGFIYLAAVIALISQMPQQPTGY</sequence>